<feature type="repeat" description="TPR" evidence="1">
    <location>
        <begin position="37"/>
        <end position="70"/>
    </location>
</feature>
<dbReference type="SUPFAM" id="SSF48452">
    <property type="entry name" value="TPR-like"/>
    <property type="match status" value="1"/>
</dbReference>
<organism evidence="3 4">
    <name type="scientific">Denitrificimonas halotolerans</name>
    <dbReference type="NCBI Taxonomy" id="3098930"/>
    <lineage>
        <taxon>Bacteria</taxon>
        <taxon>Pseudomonadati</taxon>
        <taxon>Pseudomonadota</taxon>
        <taxon>Gammaproteobacteria</taxon>
        <taxon>Pseudomonadales</taxon>
        <taxon>Pseudomonadaceae</taxon>
        <taxon>Denitrificimonas</taxon>
    </lineage>
</organism>
<dbReference type="InterPro" id="IPR011990">
    <property type="entry name" value="TPR-like_helical_dom_sf"/>
</dbReference>
<dbReference type="PANTHER" id="PTHR12558:SF13">
    <property type="entry name" value="CELL DIVISION CYCLE PROTEIN 27 HOMOLOG"/>
    <property type="match status" value="1"/>
</dbReference>
<keyword evidence="1" id="KW-0802">TPR repeat</keyword>
<dbReference type="RefSeq" id="WP_321554024.1">
    <property type="nucleotide sequence ID" value="NZ_JAXIVU010000015.1"/>
</dbReference>
<dbReference type="PANTHER" id="PTHR12558">
    <property type="entry name" value="CELL DIVISION CYCLE 16,23,27"/>
    <property type="match status" value="1"/>
</dbReference>
<dbReference type="PROSITE" id="PS50005">
    <property type="entry name" value="TPR"/>
    <property type="match status" value="3"/>
</dbReference>
<feature type="repeat" description="TPR" evidence="1">
    <location>
        <begin position="141"/>
        <end position="174"/>
    </location>
</feature>
<reference evidence="3 4" key="1">
    <citation type="submission" date="2023-12" db="EMBL/GenBank/DDBJ databases">
        <title>Denitrificimonas halotolerans sp. nov.,a novel species isolated from landfill leachate.</title>
        <authorList>
            <person name="Wang S."/>
        </authorList>
    </citation>
    <scope>NUCLEOTIDE SEQUENCE [LARGE SCALE GENOMIC DNA]</scope>
    <source>
        <strain evidence="3 4">JX-1</strain>
    </source>
</reference>
<keyword evidence="4" id="KW-1185">Reference proteome</keyword>
<sequence length="252" mass="28327">MLIRVGFLLALSSVLIACVSNTTSGPLHTSNGRHQALDAYIQLGIGYLQEGLTEQAKIPLQKALELDPKSADAHAALAAVFQRELEVQLAEQHYQKALALESRNSRILNNYGGFLYEQGDFSGAYQKFQAAAQDPMYVGRSGVFENLGLTALRLNDKKIALEYFQRSLRLNAQQPSTLLETALLLYERQDYVLAQKHYESFTRLSEHNARSLLLGVRLAKIFQDRTQATELGLQLKRLYPASAEYKQYQSEQ</sequence>
<dbReference type="Pfam" id="PF13432">
    <property type="entry name" value="TPR_16"/>
    <property type="match status" value="2"/>
</dbReference>
<comment type="caution">
    <text evidence="3">The sequence shown here is derived from an EMBL/GenBank/DDBJ whole genome shotgun (WGS) entry which is preliminary data.</text>
</comment>
<dbReference type="EMBL" id="JAXIVU010000015">
    <property type="protein sequence ID" value="MDY7219936.1"/>
    <property type="molecule type" value="Genomic_DNA"/>
</dbReference>
<feature type="chain" id="PRO_5046590554" evidence="2">
    <location>
        <begin position="18"/>
        <end position="252"/>
    </location>
</feature>
<evidence type="ECO:0000313" key="4">
    <source>
        <dbReference type="Proteomes" id="UP001294570"/>
    </source>
</evidence>
<keyword evidence="2" id="KW-0732">Signal</keyword>
<dbReference type="Pfam" id="PF13181">
    <property type="entry name" value="TPR_8"/>
    <property type="match status" value="1"/>
</dbReference>
<feature type="signal peptide" evidence="2">
    <location>
        <begin position="1"/>
        <end position="17"/>
    </location>
</feature>
<dbReference type="Proteomes" id="UP001294570">
    <property type="component" value="Unassembled WGS sequence"/>
</dbReference>
<dbReference type="SMART" id="SM00028">
    <property type="entry name" value="TPR"/>
    <property type="match status" value="4"/>
</dbReference>
<protein>
    <submittedName>
        <fullName evidence="3">Type IV pilus biogenesis/stability protein PilW</fullName>
    </submittedName>
</protein>
<dbReference type="InterPro" id="IPR019734">
    <property type="entry name" value="TPR_rpt"/>
</dbReference>
<accession>A0ABU5GSH8</accession>
<gene>
    <name evidence="3" type="primary">pilW</name>
    <name evidence="3" type="ORF">TOI97_10220</name>
</gene>
<evidence type="ECO:0000256" key="1">
    <source>
        <dbReference type="PROSITE-ProRule" id="PRU00339"/>
    </source>
</evidence>
<evidence type="ECO:0000256" key="2">
    <source>
        <dbReference type="SAM" id="SignalP"/>
    </source>
</evidence>
<proteinExistence type="predicted"/>
<evidence type="ECO:0000313" key="3">
    <source>
        <dbReference type="EMBL" id="MDY7219936.1"/>
    </source>
</evidence>
<dbReference type="InterPro" id="IPR013360">
    <property type="entry name" value="Pilus_4_PilW"/>
</dbReference>
<name>A0ABU5GSH8_9GAMM</name>
<dbReference type="NCBIfam" id="TIGR02521">
    <property type="entry name" value="type_IV_pilW"/>
    <property type="match status" value="1"/>
</dbReference>
<dbReference type="Gene3D" id="1.25.40.10">
    <property type="entry name" value="Tetratricopeptide repeat domain"/>
    <property type="match status" value="1"/>
</dbReference>
<dbReference type="PROSITE" id="PS51257">
    <property type="entry name" value="PROKAR_LIPOPROTEIN"/>
    <property type="match status" value="1"/>
</dbReference>
<feature type="repeat" description="TPR" evidence="1">
    <location>
        <begin position="71"/>
        <end position="104"/>
    </location>
</feature>